<dbReference type="InterPro" id="IPR035965">
    <property type="entry name" value="PAS-like_dom_sf"/>
</dbReference>
<dbReference type="SMART" id="SM00267">
    <property type="entry name" value="GGDEF"/>
    <property type="match status" value="1"/>
</dbReference>
<feature type="domain" description="GGDEF" evidence="4">
    <location>
        <begin position="649"/>
        <end position="782"/>
    </location>
</feature>
<name>B8HRL5_CYAP4</name>
<dbReference type="FunFam" id="3.20.20.450:FF:000001">
    <property type="entry name" value="Cyclic di-GMP phosphodiesterase yahA"/>
    <property type="match status" value="1"/>
</dbReference>
<dbReference type="InterPro" id="IPR001633">
    <property type="entry name" value="EAL_dom"/>
</dbReference>
<feature type="domain" description="PAC" evidence="2">
    <location>
        <begin position="439"/>
        <end position="490"/>
    </location>
</feature>
<dbReference type="Gene3D" id="3.30.450.40">
    <property type="match status" value="1"/>
</dbReference>
<evidence type="ECO:0000259" key="4">
    <source>
        <dbReference type="PROSITE" id="PS50887"/>
    </source>
</evidence>
<organism evidence="5">
    <name type="scientific">Cyanothece sp. (strain PCC 7425 / ATCC 29141)</name>
    <dbReference type="NCBI Taxonomy" id="395961"/>
    <lineage>
        <taxon>Bacteria</taxon>
        <taxon>Bacillati</taxon>
        <taxon>Cyanobacteriota</taxon>
        <taxon>Cyanophyceae</taxon>
        <taxon>Gomontiellales</taxon>
        <taxon>Cyanothecaceae</taxon>
        <taxon>Cyanothece</taxon>
    </lineage>
</organism>
<dbReference type="Gene3D" id="3.30.450.20">
    <property type="entry name" value="PAS domain"/>
    <property type="match status" value="3"/>
</dbReference>
<dbReference type="PROSITE" id="PS50883">
    <property type="entry name" value="EAL"/>
    <property type="match status" value="1"/>
</dbReference>
<dbReference type="CDD" id="cd01949">
    <property type="entry name" value="GGDEF"/>
    <property type="match status" value="1"/>
</dbReference>
<dbReference type="InterPro" id="IPR013655">
    <property type="entry name" value="PAS_fold_3"/>
</dbReference>
<dbReference type="SMART" id="SM00091">
    <property type="entry name" value="PAS"/>
    <property type="match status" value="3"/>
</dbReference>
<feature type="domain" description="PAS" evidence="1">
    <location>
        <begin position="380"/>
        <end position="436"/>
    </location>
</feature>
<dbReference type="InterPro" id="IPR052155">
    <property type="entry name" value="Biofilm_reg_signaling"/>
</dbReference>
<dbReference type="HOGENOM" id="CLU_000445_70_34_3"/>
<dbReference type="CDD" id="cd00130">
    <property type="entry name" value="PAS"/>
    <property type="match status" value="3"/>
</dbReference>
<gene>
    <name evidence="5" type="ordered locus">Cyan7425_3561</name>
</gene>
<dbReference type="SUPFAM" id="SSF55785">
    <property type="entry name" value="PYP-like sensor domain (PAS domain)"/>
    <property type="match status" value="3"/>
</dbReference>
<dbReference type="InterPro" id="IPR029016">
    <property type="entry name" value="GAF-like_dom_sf"/>
</dbReference>
<dbReference type="PROSITE" id="PS50113">
    <property type="entry name" value="PAC"/>
    <property type="match status" value="3"/>
</dbReference>
<feature type="domain" description="EAL" evidence="3">
    <location>
        <begin position="791"/>
        <end position="1046"/>
    </location>
</feature>
<dbReference type="InterPro" id="IPR003018">
    <property type="entry name" value="GAF"/>
</dbReference>
<evidence type="ECO:0000313" key="5">
    <source>
        <dbReference type="EMBL" id="ACL45882.1"/>
    </source>
</evidence>
<dbReference type="InterPro" id="IPR043128">
    <property type="entry name" value="Rev_trsase/Diguanyl_cyclase"/>
</dbReference>
<dbReference type="Pfam" id="PF08447">
    <property type="entry name" value="PAS_3"/>
    <property type="match status" value="2"/>
</dbReference>
<dbReference type="InterPro" id="IPR000160">
    <property type="entry name" value="GGDEF_dom"/>
</dbReference>
<dbReference type="Pfam" id="PF00563">
    <property type="entry name" value="EAL"/>
    <property type="match status" value="1"/>
</dbReference>
<dbReference type="InterPro" id="IPR000700">
    <property type="entry name" value="PAS-assoc_C"/>
</dbReference>
<dbReference type="PANTHER" id="PTHR44757">
    <property type="entry name" value="DIGUANYLATE CYCLASE DGCP"/>
    <property type="match status" value="1"/>
</dbReference>
<dbReference type="EMBL" id="CP001344">
    <property type="protein sequence ID" value="ACL45882.1"/>
    <property type="molecule type" value="Genomic_DNA"/>
</dbReference>
<dbReference type="InterPro" id="IPR000014">
    <property type="entry name" value="PAS"/>
</dbReference>
<dbReference type="Pfam" id="PF00989">
    <property type="entry name" value="PAS"/>
    <property type="match status" value="1"/>
</dbReference>
<dbReference type="GO" id="GO:0006355">
    <property type="term" value="P:regulation of DNA-templated transcription"/>
    <property type="evidence" value="ECO:0007669"/>
    <property type="project" value="InterPro"/>
</dbReference>
<dbReference type="STRING" id="395961.Cyan7425_3561"/>
<dbReference type="SUPFAM" id="SSF141868">
    <property type="entry name" value="EAL domain-like"/>
    <property type="match status" value="1"/>
</dbReference>
<feature type="domain" description="PAS" evidence="1">
    <location>
        <begin position="491"/>
        <end position="562"/>
    </location>
</feature>
<dbReference type="AlphaFoldDB" id="B8HRL5"/>
<dbReference type="SMART" id="SM00086">
    <property type="entry name" value="PAC"/>
    <property type="match status" value="3"/>
</dbReference>
<dbReference type="SUPFAM" id="SSF55073">
    <property type="entry name" value="Nucleotide cyclase"/>
    <property type="match status" value="1"/>
</dbReference>
<dbReference type="NCBIfam" id="TIGR00254">
    <property type="entry name" value="GGDEF"/>
    <property type="match status" value="1"/>
</dbReference>
<dbReference type="InterPro" id="IPR013767">
    <property type="entry name" value="PAS_fold"/>
</dbReference>
<dbReference type="eggNOG" id="COG5001">
    <property type="taxonomic scope" value="Bacteria"/>
</dbReference>
<evidence type="ECO:0000259" key="2">
    <source>
        <dbReference type="PROSITE" id="PS50113"/>
    </source>
</evidence>
<dbReference type="Pfam" id="PF01590">
    <property type="entry name" value="GAF"/>
    <property type="match status" value="1"/>
</dbReference>
<dbReference type="SMART" id="SM00065">
    <property type="entry name" value="GAF"/>
    <property type="match status" value="1"/>
</dbReference>
<dbReference type="InterPro" id="IPR001610">
    <property type="entry name" value="PAC"/>
</dbReference>
<feature type="domain" description="PAC" evidence="2">
    <location>
        <begin position="119"/>
        <end position="171"/>
    </location>
</feature>
<reference evidence="5" key="1">
    <citation type="submission" date="2009-01" db="EMBL/GenBank/DDBJ databases">
        <title>Complete sequence of chromosome Cyanothece sp. PCC 7425.</title>
        <authorList>
            <consortium name="US DOE Joint Genome Institute"/>
            <person name="Lucas S."/>
            <person name="Copeland A."/>
            <person name="Lapidus A."/>
            <person name="Glavina del Rio T."/>
            <person name="Dalin E."/>
            <person name="Tice H."/>
            <person name="Bruce D."/>
            <person name="Goodwin L."/>
            <person name="Pitluck S."/>
            <person name="Sims D."/>
            <person name="Meineke L."/>
            <person name="Brettin T."/>
            <person name="Detter J.C."/>
            <person name="Han C."/>
            <person name="Larimer F."/>
            <person name="Land M."/>
            <person name="Hauser L."/>
            <person name="Kyrpides N."/>
            <person name="Ovchinnikova G."/>
            <person name="Liberton M."/>
            <person name="Stoeckel J."/>
            <person name="Banerjee A."/>
            <person name="Singh A."/>
            <person name="Page L."/>
            <person name="Sato H."/>
            <person name="Zhao L."/>
            <person name="Sherman L."/>
            <person name="Pakrasi H."/>
            <person name="Richardson P."/>
        </authorList>
    </citation>
    <scope>NUCLEOTIDE SEQUENCE</scope>
    <source>
        <strain evidence="5">PCC 7425</strain>
    </source>
</reference>
<accession>B8HRL5</accession>
<dbReference type="SMART" id="SM00052">
    <property type="entry name" value="EAL"/>
    <property type="match status" value="1"/>
</dbReference>
<dbReference type="Gene3D" id="3.30.70.270">
    <property type="match status" value="1"/>
</dbReference>
<sequence length="1051" mass="119117">MERQHRSPVEQISPEDWENTPASVKRLVDVLLSSSTAAGQESHLIQFLDATPIGIAVHDATGQLTYINQAGQTILSIDRAYQVSTDQLSEVFQVYRQGTQKLYPAESLPSTLALAGQVVGVDDLELHRRGQVIPLEVWASPIFDAQGEVTHTIATFQDISARRQLETERKRYEQEQLQREQSLNRVFQSIRNSLDLNTIFTTATEETAQLLKPLNCFVVQYLPEQGIWQHVAEFNHEPGSASTIGLEIPDADNPFAAQLKQLQTVRVEDTSQVDDKINRELARDTPGAWLLIPLVIEGQLWGSFTVTAVQRPFTWNHNQVQLAQAVAAQLEVAIHQANLYQQLQMELAERCQAEAALRESESRFQNIAANIPGIIYGYRFCADGSDQFTYISSGFCEVYGFEPDEALQDSSIIWQMTHPDDLERLKQSVIESYQTLQRWRCQYRVMTPAGQLKWLEGVSRPTRQPNGDVIWDGLIIDISDRKQVEVALQESEARYRLLAENMNDLVCLHDLEGHYLYVSPSCETLLGYRQDEMLGQVPFNFFHPDDQGRIYQEAFIPALSGEPRPITYRMRQKSGNYIWFETLTKPIFGQTGQIVQLQTTSRDVTERIQVQEQLKYDALHDALTGLPNRLLLMERLELAIHRAQRLPGYHFAVLFLDLDRFKIINDSLGHLAGDQLLTAVAEKLCSTLRDIDLVARLGGDEFVILLEEVKDIQEIIKFVDEIFAGLQIPILIAGCEVYITASIGIVFSDDKPAQASHLLRNADIAMYRAKAKGKDRYEIFNMEMHAQALNRLHLENDLRRAVERQELILHYQPILALDTGHIVGFETLVRWKHPIQGLKFPADFIAMAEETGLITHIDIWAISMACHQLAKWQAAFPGTKMKVSVNLSAHDLRRSNLLEDIDNVLAQANIDGCCLCLEITESMLIEDIESTIKLLNQLKERGVQILIDDFGTGYSSLSYLHRLPVDSLKVDRSFVNQIQVDNRNAKIVETIASLSVSLGLDAIAEGIETPKQLKRLQKLGYKFGQGYLFSQPLTHKEVEILLGSQYCYNLR</sequence>
<dbReference type="Pfam" id="PF00990">
    <property type="entry name" value="GGDEF"/>
    <property type="match status" value="1"/>
</dbReference>
<evidence type="ECO:0000259" key="3">
    <source>
        <dbReference type="PROSITE" id="PS50883"/>
    </source>
</evidence>
<dbReference type="PANTHER" id="PTHR44757:SF2">
    <property type="entry name" value="BIOFILM ARCHITECTURE MAINTENANCE PROTEIN MBAA"/>
    <property type="match status" value="1"/>
</dbReference>
<protein>
    <submittedName>
        <fullName evidence="5">Diguanylate cyclase/phosphodiesterase with PAS/PAC and GAF sensor(S)</fullName>
    </submittedName>
</protein>
<feature type="domain" description="PAC" evidence="2">
    <location>
        <begin position="564"/>
        <end position="616"/>
    </location>
</feature>
<dbReference type="CDD" id="cd01948">
    <property type="entry name" value="EAL"/>
    <property type="match status" value="1"/>
</dbReference>
<dbReference type="SUPFAM" id="SSF55781">
    <property type="entry name" value="GAF domain-like"/>
    <property type="match status" value="1"/>
</dbReference>
<dbReference type="NCBIfam" id="TIGR00229">
    <property type="entry name" value="sensory_box"/>
    <property type="match status" value="3"/>
</dbReference>
<dbReference type="PROSITE" id="PS50112">
    <property type="entry name" value="PAS"/>
    <property type="match status" value="2"/>
</dbReference>
<proteinExistence type="predicted"/>
<dbReference type="InterPro" id="IPR029787">
    <property type="entry name" value="Nucleotide_cyclase"/>
</dbReference>
<evidence type="ECO:0000259" key="1">
    <source>
        <dbReference type="PROSITE" id="PS50112"/>
    </source>
</evidence>
<dbReference type="KEGG" id="cyn:Cyan7425_3561"/>
<dbReference type="PROSITE" id="PS50887">
    <property type="entry name" value="GGDEF"/>
    <property type="match status" value="1"/>
</dbReference>
<dbReference type="InterPro" id="IPR035919">
    <property type="entry name" value="EAL_sf"/>
</dbReference>
<dbReference type="Gene3D" id="3.20.20.450">
    <property type="entry name" value="EAL domain"/>
    <property type="match status" value="1"/>
</dbReference>